<dbReference type="PANTHER" id="PTHR37028:SF4">
    <property type="entry name" value="ALMS MOTIF DOMAIN-CONTAINING PROTEIN"/>
    <property type="match status" value="1"/>
</dbReference>
<evidence type="ECO:0008006" key="4">
    <source>
        <dbReference type="Google" id="ProtNLM"/>
    </source>
</evidence>
<evidence type="ECO:0000256" key="1">
    <source>
        <dbReference type="SAM" id="MobiDB-lite"/>
    </source>
</evidence>
<reference evidence="2" key="1">
    <citation type="submission" date="2021-09" db="EMBL/GenBank/DDBJ databases">
        <authorList>
            <consortium name="AG Swart"/>
            <person name="Singh M."/>
            <person name="Singh A."/>
            <person name="Seah K."/>
            <person name="Emmerich C."/>
        </authorList>
    </citation>
    <scope>NUCLEOTIDE SEQUENCE</scope>
    <source>
        <strain evidence="2">ATCC30299</strain>
    </source>
</reference>
<feature type="region of interest" description="Disordered" evidence="1">
    <location>
        <begin position="16"/>
        <end position="43"/>
    </location>
</feature>
<accession>A0AAU9KBR4</accession>
<proteinExistence type="predicted"/>
<name>A0AAU9KBR4_9CILI</name>
<comment type="caution">
    <text evidence="2">The sequence shown here is derived from an EMBL/GenBank/DDBJ whole genome shotgun (WGS) entry which is preliminary data.</text>
</comment>
<dbReference type="AlphaFoldDB" id="A0AAU9KBR4"/>
<keyword evidence="3" id="KW-1185">Reference proteome</keyword>
<dbReference type="PANTHER" id="PTHR37028">
    <property type="entry name" value="UNNAMED PRODUCT-RELATED"/>
    <property type="match status" value="1"/>
</dbReference>
<gene>
    <name evidence="2" type="ORF">BSTOLATCC_MIC62505</name>
</gene>
<evidence type="ECO:0000313" key="2">
    <source>
        <dbReference type="EMBL" id="CAG9334921.1"/>
    </source>
</evidence>
<sequence length="303" mass="35070">MVEKYSAFKESNWINSLTASPEKRNIRGRKPPTCPPTNQNKPDNDELFMNLNNTPKISIHVSSGIEDILSFTSFTSKSKTPKPIRKERSLSKGEIAAEALFKRAETMTQKKNKMAENYLSQTCTFKPQIDQKSINIVKKALQEGRDIKNISKERKREESLERKRSESLEKKQANGKLALKGFLERNYNRKIDQLKEKTAYTPPPPKDGFEECTFTPKINQASVEMVRSIDLYQKALLSQRKINEKREDQKLKAREEEMEPCTFHPELFKPLIMSPMRSITPRSSTPKRYSETNSPRFSTNIEF</sequence>
<dbReference type="Proteomes" id="UP001162131">
    <property type="component" value="Unassembled WGS sequence"/>
</dbReference>
<evidence type="ECO:0000313" key="3">
    <source>
        <dbReference type="Proteomes" id="UP001162131"/>
    </source>
</evidence>
<organism evidence="2 3">
    <name type="scientific">Blepharisma stoltei</name>
    <dbReference type="NCBI Taxonomy" id="1481888"/>
    <lineage>
        <taxon>Eukaryota</taxon>
        <taxon>Sar</taxon>
        <taxon>Alveolata</taxon>
        <taxon>Ciliophora</taxon>
        <taxon>Postciliodesmatophora</taxon>
        <taxon>Heterotrichea</taxon>
        <taxon>Heterotrichida</taxon>
        <taxon>Blepharismidae</taxon>
        <taxon>Blepharisma</taxon>
    </lineage>
</organism>
<feature type="region of interest" description="Disordered" evidence="1">
    <location>
        <begin position="279"/>
        <end position="303"/>
    </location>
</feature>
<dbReference type="EMBL" id="CAJZBQ010000060">
    <property type="protein sequence ID" value="CAG9334921.1"/>
    <property type="molecule type" value="Genomic_DNA"/>
</dbReference>
<feature type="compositionally biased region" description="Polar residues" evidence="1">
    <location>
        <begin position="280"/>
        <end position="303"/>
    </location>
</feature>
<feature type="region of interest" description="Disordered" evidence="1">
    <location>
        <begin position="148"/>
        <end position="171"/>
    </location>
</feature>
<protein>
    <recommendedName>
        <fullName evidence="4">TPX2 C-terminal domain-containing protein</fullName>
    </recommendedName>
</protein>